<dbReference type="InterPro" id="IPR000073">
    <property type="entry name" value="AB_hydrolase_1"/>
</dbReference>
<dbReference type="GO" id="GO:0016787">
    <property type="term" value="F:hydrolase activity"/>
    <property type="evidence" value="ECO:0007669"/>
    <property type="project" value="UniProtKB-KW"/>
</dbReference>
<reference evidence="2 3" key="1">
    <citation type="submission" date="2020-05" db="EMBL/GenBank/DDBJ databases">
        <title>Azospirillum oleiclasticum sp. nov, a nitrogen-fixing and heavy crude oil-emulsifying bacterium isolated from the crude oil of Yumen Oilfield.</title>
        <authorList>
            <person name="Wu D."/>
            <person name="Cai M."/>
            <person name="Zhang X."/>
        </authorList>
    </citation>
    <scope>NUCLEOTIDE SEQUENCE [LARGE SCALE GENOMIC DNA]</scope>
    <source>
        <strain evidence="2 3">ROY-1-1-2</strain>
    </source>
</reference>
<dbReference type="Proteomes" id="UP000584642">
    <property type="component" value="Unassembled WGS sequence"/>
</dbReference>
<name>A0ABX2TBF0_9PROT</name>
<dbReference type="InterPro" id="IPR022742">
    <property type="entry name" value="Hydrolase_4"/>
</dbReference>
<organism evidence="2 3">
    <name type="scientific">Azospirillum oleiclasticum</name>
    <dbReference type="NCBI Taxonomy" id="2735135"/>
    <lineage>
        <taxon>Bacteria</taxon>
        <taxon>Pseudomonadati</taxon>
        <taxon>Pseudomonadota</taxon>
        <taxon>Alphaproteobacteria</taxon>
        <taxon>Rhodospirillales</taxon>
        <taxon>Azospirillaceae</taxon>
        <taxon>Azospirillum</taxon>
    </lineage>
</organism>
<keyword evidence="2" id="KW-0378">Hydrolase</keyword>
<proteinExistence type="predicted"/>
<accession>A0ABX2TBF0</accession>
<feature type="domain" description="Serine aminopeptidase S33" evidence="1">
    <location>
        <begin position="36"/>
        <end position="271"/>
    </location>
</feature>
<dbReference type="Pfam" id="PF12146">
    <property type="entry name" value="Hydrolase_4"/>
    <property type="match status" value="1"/>
</dbReference>
<dbReference type="InterPro" id="IPR051044">
    <property type="entry name" value="MAG_DAG_Lipase"/>
</dbReference>
<evidence type="ECO:0000313" key="2">
    <source>
        <dbReference type="EMBL" id="NYZ21583.1"/>
    </source>
</evidence>
<dbReference type="PRINTS" id="PR00111">
    <property type="entry name" value="ABHYDROLASE"/>
</dbReference>
<comment type="caution">
    <text evidence="2">The sequence shown here is derived from an EMBL/GenBank/DDBJ whole genome shotgun (WGS) entry which is preliminary data.</text>
</comment>
<evidence type="ECO:0000259" key="1">
    <source>
        <dbReference type="Pfam" id="PF12146"/>
    </source>
</evidence>
<keyword evidence="3" id="KW-1185">Reference proteome</keyword>
<sequence>MGPSVEVARMTDAELVAPDGFRLPLRRWAPPEGMPVQGVILALHGYNDYSNAFDGAGRWFAGRGLVTYAYDQRGFGATRNAGIWAGADTMVADLRMAADLLRARHPIGTPFYLLGESMGGAVIMAALAGPHPPRTDGAILVAPAVWGFNSMGFLPRTALRLSYAAVPGWVVHPPKELNIQPSDNIEMLRALGRDPLVIKGSRVDALYGLTELMGRAMDACGRLRAPALMLYGRHEQVLPSGPVEKAMTALRSSARNRVALYPKGYHMLLRDLSAEVVLADIAHWIGNPSEPLLSGADRTDPALVAAR</sequence>
<dbReference type="InterPro" id="IPR029058">
    <property type="entry name" value="AB_hydrolase_fold"/>
</dbReference>
<dbReference type="PANTHER" id="PTHR11614">
    <property type="entry name" value="PHOSPHOLIPASE-RELATED"/>
    <property type="match status" value="1"/>
</dbReference>
<dbReference type="Gene3D" id="3.40.50.1820">
    <property type="entry name" value="alpha/beta hydrolase"/>
    <property type="match status" value="1"/>
</dbReference>
<protein>
    <submittedName>
        <fullName evidence="2">Alpha/beta hydrolase</fullName>
    </submittedName>
</protein>
<dbReference type="SUPFAM" id="SSF53474">
    <property type="entry name" value="alpha/beta-Hydrolases"/>
    <property type="match status" value="1"/>
</dbReference>
<evidence type="ECO:0000313" key="3">
    <source>
        <dbReference type="Proteomes" id="UP000584642"/>
    </source>
</evidence>
<dbReference type="EMBL" id="JABFDB010000012">
    <property type="protein sequence ID" value="NYZ21583.1"/>
    <property type="molecule type" value="Genomic_DNA"/>
</dbReference>
<gene>
    <name evidence="2" type="ORF">HND93_17865</name>
</gene>